<evidence type="ECO:0000256" key="2">
    <source>
        <dbReference type="ARBA" id="ARBA00022908"/>
    </source>
</evidence>
<dbReference type="SUPFAM" id="SSF56349">
    <property type="entry name" value="DNA breaking-rejoining enzymes"/>
    <property type="match status" value="1"/>
</dbReference>
<dbReference type="Pfam" id="PF00589">
    <property type="entry name" value="Phage_integrase"/>
    <property type="match status" value="1"/>
</dbReference>
<evidence type="ECO:0000256" key="4">
    <source>
        <dbReference type="ARBA" id="ARBA00023172"/>
    </source>
</evidence>
<dbReference type="CDD" id="cd01189">
    <property type="entry name" value="INT_ICEBs1_C_like"/>
    <property type="match status" value="1"/>
</dbReference>
<sequence>MAKYKKRADGRYATTVTYLGKKHYFTAKTSAELDRKVQEFKIAKRSGTYSSGMLLKDWCDHYLVVQHAAIRKNSWATIESHIRVHIKPELGDFPLCNLQPANIRDFIAALSAKLASRTVEHIYVTLKALLTQAVIDGVLAKHPMLQIKKPKVTRKREWVALTQAQVTKLLSVITDPAHQLLIKLAATSGMRRSEILGLRYQDVDLERCTFTVRQTNLRTKGGGEIGASTKTEDSWRTVSLPKAILPLIKAQIRTVRLQAMSDALWQPYGLLFPGEHGRPLNPDAISKLVKRYGKKADMPKDFCLNSLRHTSASLLLQHGASYKTVQQRLGHSTANLTLNTYSHVMPGDDERAAETLANII</sequence>
<feature type="domain" description="Core-binding (CB)" evidence="7">
    <location>
        <begin position="49"/>
        <end position="134"/>
    </location>
</feature>
<dbReference type="InterPro" id="IPR013762">
    <property type="entry name" value="Integrase-like_cat_sf"/>
</dbReference>
<dbReference type="PROSITE" id="PS51898">
    <property type="entry name" value="TYR_RECOMBINASE"/>
    <property type="match status" value="1"/>
</dbReference>
<dbReference type="InterPro" id="IPR010998">
    <property type="entry name" value="Integrase_recombinase_N"/>
</dbReference>
<organism evidence="8 9">
    <name type="scientific">Phascolarctobacterium succinatutens</name>
    <dbReference type="NCBI Taxonomy" id="626940"/>
    <lineage>
        <taxon>Bacteria</taxon>
        <taxon>Bacillati</taxon>
        <taxon>Bacillota</taxon>
        <taxon>Negativicutes</taxon>
        <taxon>Acidaminococcales</taxon>
        <taxon>Acidaminococcaceae</taxon>
        <taxon>Phascolarctobacterium</taxon>
    </lineage>
</organism>
<evidence type="ECO:0008006" key="10">
    <source>
        <dbReference type="Google" id="ProtNLM"/>
    </source>
</evidence>
<protein>
    <recommendedName>
        <fullName evidence="10">Site-specific integrase</fullName>
    </recommendedName>
</protein>
<evidence type="ECO:0000256" key="1">
    <source>
        <dbReference type="ARBA" id="ARBA00008857"/>
    </source>
</evidence>
<dbReference type="PANTHER" id="PTHR30349:SF64">
    <property type="entry name" value="PROPHAGE INTEGRASE INTD-RELATED"/>
    <property type="match status" value="1"/>
</dbReference>
<evidence type="ECO:0000259" key="6">
    <source>
        <dbReference type="PROSITE" id="PS51898"/>
    </source>
</evidence>
<dbReference type="InterPro" id="IPR004107">
    <property type="entry name" value="Integrase_SAM-like_N"/>
</dbReference>
<gene>
    <name evidence="8" type="ORF">BHW43_00270</name>
</gene>
<keyword evidence="2" id="KW-0229">DNA integration</keyword>
<dbReference type="Gene3D" id="1.10.443.10">
    <property type="entry name" value="Intergrase catalytic core"/>
    <property type="match status" value="1"/>
</dbReference>
<evidence type="ECO:0000313" key="8">
    <source>
        <dbReference type="EMBL" id="OLA39368.1"/>
    </source>
</evidence>
<dbReference type="AlphaFoldDB" id="A0A1Q6RAF6"/>
<reference evidence="8 9" key="1">
    <citation type="journal article" date="2016" name="Nat. Biotechnol.">
        <title>Measurement of bacterial replication rates in microbial communities.</title>
        <authorList>
            <person name="Brown C.T."/>
            <person name="Olm M.R."/>
            <person name="Thomas B.C."/>
            <person name="Banfield J.F."/>
        </authorList>
    </citation>
    <scope>NUCLEOTIDE SEQUENCE [LARGE SCALE GENOMIC DNA]</scope>
    <source>
        <strain evidence="8">46_33</strain>
    </source>
</reference>
<dbReference type="STRING" id="626940.BHW43_00270"/>
<evidence type="ECO:0000256" key="5">
    <source>
        <dbReference type="PROSITE-ProRule" id="PRU01248"/>
    </source>
</evidence>
<dbReference type="GO" id="GO:0003677">
    <property type="term" value="F:DNA binding"/>
    <property type="evidence" value="ECO:0007669"/>
    <property type="project" value="UniProtKB-UniRule"/>
</dbReference>
<comment type="caution">
    <text evidence="8">The sequence shown here is derived from an EMBL/GenBank/DDBJ whole genome shotgun (WGS) entry which is preliminary data.</text>
</comment>
<dbReference type="EMBL" id="MNTG01000001">
    <property type="protein sequence ID" value="OLA39368.1"/>
    <property type="molecule type" value="Genomic_DNA"/>
</dbReference>
<dbReference type="GO" id="GO:0015074">
    <property type="term" value="P:DNA integration"/>
    <property type="evidence" value="ECO:0007669"/>
    <property type="project" value="UniProtKB-KW"/>
</dbReference>
<dbReference type="InterPro" id="IPR002104">
    <property type="entry name" value="Integrase_catalytic"/>
</dbReference>
<dbReference type="Proteomes" id="UP000186777">
    <property type="component" value="Unassembled WGS sequence"/>
</dbReference>
<dbReference type="Gene3D" id="1.10.150.130">
    <property type="match status" value="1"/>
</dbReference>
<dbReference type="InterPro" id="IPR044068">
    <property type="entry name" value="CB"/>
</dbReference>
<dbReference type="InterPro" id="IPR011010">
    <property type="entry name" value="DNA_brk_join_enz"/>
</dbReference>
<dbReference type="Pfam" id="PF14659">
    <property type="entry name" value="Phage_int_SAM_3"/>
    <property type="match status" value="1"/>
</dbReference>
<feature type="domain" description="Tyr recombinase" evidence="6">
    <location>
        <begin position="156"/>
        <end position="357"/>
    </location>
</feature>
<keyword evidence="4" id="KW-0233">DNA recombination</keyword>
<keyword evidence="3 5" id="KW-0238">DNA-binding</keyword>
<evidence type="ECO:0000313" key="9">
    <source>
        <dbReference type="Proteomes" id="UP000186777"/>
    </source>
</evidence>
<name>A0A1Q6RAF6_9FIRM</name>
<proteinExistence type="inferred from homology"/>
<dbReference type="InterPro" id="IPR050090">
    <property type="entry name" value="Tyrosine_recombinase_XerCD"/>
</dbReference>
<dbReference type="RefSeq" id="WP_303679078.1">
    <property type="nucleotide sequence ID" value="NZ_MNTG01000001.1"/>
</dbReference>
<comment type="similarity">
    <text evidence="1">Belongs to the 'phage' integrase family.</text>
</comment>
<dbReference type="PROSITE" id="PS51900">
    <property type="entry name" value="CB"/>
    <property type="match status" value="1"/>
</dbReference>
<accession>A0A1Q6RAF6</accession>
<dbReference type="GO" id="GO:0006310">
    <property type="term" value="P:DNA recombination"/>
    <property type="evidence" value="ECO:0007669"/>
    <property type="project" value="UniProtKB-KW"/>
</dbReference>
<evidence type="ECO:0000256" key="3">
    <source>
        <dbReference type="ARBA" id="ARBA00023125"/>
    </source>
</evidence>
<evidence type="ECO:0000259" key="7">
    <source>
        <dbReference type="PROSITE" id="PS51900"/>
    </source>
</evidence>
<dbReference type="PANTHER" id="PTHR30349">
    <property type="entry name" value="PHAGE INTEGRASE-RELATED"/>
    <property type="match status" value="1"/>
</dbReference>